<evidence type="ECO:0000256" key="10">
    <source>
        <dbReference type="PROSITE-ProRule" id="PRU00706"/>
    </source>
</evidence>
<evidence type="ECO:0000259" key="13">
    <source>
        <dbReference type="SMART" id="SM00562"/>
    </source>
</evidence>
<dbReference type="SMART" id="SM00562">
    <property type="entry name" value="NDK"/>
    <property type="match status" value="1"/>
</dbReference>
<dbReference type="PANTHER" id="PTHR11349">
    <property type="entry name" value="NUCLEOSIDE DIPHOSPHATE KINASE"/>
    <property type="match status" value="1"/>
</dbReference>
<dbReference type="GO" id="GO:0006183">
    <property type="term" value="P:GTP biosynthetic process"/>
    <property type="evidence" value="ECO:0007669"/>
    <property type="project" value="InterPro"/>
</dbReference>
<evidence type="ECO:0000256" key="2">
    <source>
        <dbReference type="ARBA" id="ARBA00008142"/>
    </source>
</evidence>
<dbReference type="OrthoDB" id="9801161at2"/>
<dbReference type="Proteomes" id="UP000051804">
    <property type="component" value="Unassembled WGS sequence"/>
</dbReference>
<dbReference type="GO" id="GO:0005524">
    <property type="term" value="F:ATP binding"/>
    <property type="evidence" value="ECO:0007669"/>
    <property type="project" value="UniProtKB-KW"/>
</dbReference>
<dbReference type="EC" id="2.7.4.6" evidence="12"/>
<feature type="domain" description="Nucleoside diphosphate kinase-like" evidence="13">
    <location>
        <begin position="2"/>
        <end position="136"/>
    </location>
</feature>
<dbReference type="InterPro" id="IPR036850">
    <property type="entry name" value="NDK-like_dom_sf"/>
</dbReference>
<evidence type="ECO:0000256" key="6">
    <source>
        <dbReference type="ARBA" id="ARBA00022777"/>
    </source>
</evidence>
<dbReference type="EMBL" id="AZDJ01000016">
    <property type="protein sequence ID" value="KRK72910.1"/>
    <property type="molecule type" value="Genomic_DNA"/>
</dbReference>
<dbReference type="RefSeq" id="WP_056950851.1">
    <property type="nucleotide sequence ID" value="NZ_AZDJ01000016.1"/>
</dbReference>
<evidence type="ECO:0000256" key="3">
    <source>
        <dbReference type="ARBA" id="ARBA00022679"/>
    </source>
</evidence>
<sequence>MNEHTLIIIKPDGLQRHLVGKILQYFEDANLNIDQCYIDTMTDDVLRAHYSQVVDKPFFPELKTYMQSGPCFFAIISGENAVARVRAIEGNTDPLKAERGTIRSDFGTSLNYNLVHGSDSVEHAKVEIARFFGPQPA</sequence>
<accession>A0A0R1JNI0</accession>
<evidence type="ECO:0000256" key="8">
    <source>
        <dbReference type="ARBA" id="ARBA00022842"/>
    </source>
</evidence>
<dbReference type="InterPro" id="IPR034907">
    <property type="entry name" value="NDK-like_dom"/>
</dbReference>
<reference evidence="14 15" key="1">
    <citation type="journal article" date="2015" name="Genome Announc.">
        <title>Expanding the biotechnology potential of lactobacilli through comparative genomics of 213 strains and associated genera.</title>
        <authorList>
            <person name="Sun Z."/>
            <person name="Harris H.M."/>
            <person name="McCann A."/>
            <person name="Guo C."/>
            <person name="Argimon S."/>
            <person name="Zhang W."/>
            <person name="Yang X."/>
            <person name="Jeffery I.B."/>
            <person name="Cooney J.C."/>
            <person name="Kagawa T.F."/>
            <person name="Liu W."/>
            <person name="Song Y."/>
            <person name="Salvetti E."/>
            <person name="Wrobel A."/>
            <person name="Rasinkangas P."/>
            <person name="Parkhill J."/>
            <person name="Rea M.C."/>
            <person name="O'Sullivan O."/>
            <person name="Ritari J."/>
            <person name="Douillard F.P."/>
            <person name="Paul Ross R."/>
            <person name="Yang R."/>
            <person name="Briner A.E."/>
            <person name="Felis G.E."/>
            <person name="de Vos W.M."/>
            <person name="Barrangou R."/>
            <person name="Klaenhammer T.R."/>
            <person name="Caufield P.W."/>
            <person name="Cui Y."/>
            <person name="Zhang H."/>
            <person name="O'Toole P.W."/>
        </authorList>
    </citation>
    <scope>NUCLEOTIDE SEQUENCE [LARGE SCALE GENOMIC DNA]</scope>
    <source>
        <strain evidence="14 15">JCM 17158</strain>
    </source>
</reference>
<dbReference type="NCBIfam" id="NF001908">
    <property type="entry name" value="PRK00668.1"/>
    <property type="match status" value="1"/>
</dbReference>
<comment type="catalytic activity">
    <reaction evidence="12">
        <text>a 2'-deoxyribonucleoside 5'-diphosphate + ATP = a 2'-deoxyribonucleoside 5'-triphosphate + ADP</text>
        <dbReference type="Rhea" id="RHEA:44640"/>
        <dbReference type="ChEBI" id="CHEBI:30616"/>
        <dbReference type="ChEBI" id="CHEBI:61560"/>
        <dbReference type="ChEBI" id="CHEBI:73316"/>
        <dbReference type="ChEBI" id="CHEBI:456216"/>
        <dbReference type="EC" id="2.7.4.6"/>
    </reaction>
</comment>
<feature type="binding site" evidence="10">
    <location>
        <position position="86"/>
    </location>
    <ligand>
        <name>ATP</name>
        <dbReference type="ChEBI" id="CHEBI:30616"/>
    </ligand>
</feature>
<organism evidence="14 15">
    <name type="scientific">Lacticaseibacillus nasuensis JCM 17158</name>
    <dbReference type="NCBI Taxonomy" id="1291734"/>
    <lineage>
        <taxon>Bacteria</taxon>
        <taxon>Bacillati</taxon>
        <taxon>Bacillota</taxon>
        <taxon>Bacilli</taxon>
        <taxon>Lactobacillales</taxon>
        <taxon>Lactobacillaceae</taxon>
        <taxon>Lacticaseibacillus</taxon>
    </lineage>
</organism>
<dbReference type="GO" id="GO:0006228">
    <property type="term" value="P:UTP biosynthetic process"/>
    <property type="evidence" value="ECO:0007669"/>
    <property type="project" value="InterPro"/>
</dbReference>
<dbReference type="PROSITE" id="PS51374">
    <property type="entry name" value="NDPK_LIKE"/>
    <property type="match status" value="1"/>
</dbReference>
<dbReference type="PROSITE" id="PS00469">
    <property type="entry name" value="NDPK"/>
    <property type="match status" value="1"/>
</dbReference>
<dbReference type="Gene3D" id="3.30.70.141">
    <property type="entry name" value="Nucleoside diphosphate kinase-like domain"/>
    <property type="match status" value="1"/>
</dbReference>
<dbReference type="GO" id="GO:0006241">
    <property type="term" value="P:CTP biosynthetic process"/>
    <property type="evidence" value="ECO:0007669"/>
    <property type="project" value="InterPro"/>
</dbReference>
<feature type="binding site" evidence="10">
    <location>
        <position position="92"/>
    </location>
    <ligand>
        <name>ATP</name>
        <dbReference type="ChEBI" id="CHEBI:30616"/>
    </ligand>
</feature>
<keyword evidence="3 12" id="KW-0808">Transferase</keyword>
<evidence type="ECO:0000256" key="5">
    <source>
        <dbReference type="ARBA" id="ARBA00022741"/>
    </source>
</evidence>
<evidence type="ECO:0000313" key="15">
    <source>
        <dbReference type="Proteomes" id="UP000051804"/>
    </source>
</evidence>
<keyword evidence="8" id="KW-0460">Magnesium</keyword>
<dbReference type="SUPFAM" id="SSF54919">
    <property type="entry name" value="Nucleoside diphosphate kinase, NDK"/>
    <property type="match status" value="1"/>
</dbReference>
<comment type="similarity">
    <text evidence="2 10 11">Belongs to the NDK family.</text>
</comment>
<dbReference type="Pfam" id="PF00334">
    <property type="entry name" value="NDK"/>
    <property type="match status" value="1"/>
</dbReference>
<dbReference type="AlphaFoldDB" id="A0A0R1JNI0"/>
<keyword evidence="4" id="KW-0479">Metal-binding</keyword>
<dbReference type="InterPro" id="IPR023005">
    <property type="entry name" value="Nucleoside_diP_kinase_AS"/>
</dbReference>
<dbReference type="PATRIC" id="fig|1291734.4.peg.1368"/>
<evidence type="ECO:0000256" key="1">
    <source>
        <dbReference type="ARBA" id="ARBA00001946"/>
    </source>
</evidence>
<dbReference type="STRING" id="1291734.FD02_GL001330"/>
<feature type="binding site" evidence="10">
    <location>
        <position position="103"/>
    </location>
    <ligand>
        <name>ATP</name>
        <dbReference type="ChEBI" id="CHEBI:30616"/>
    </ligand>
</feature>
<evidence type="ECO:0000256" key="11">
    <source>
        <dbReference type="RuleBase" id="RU004011"/>
    </source>
</evidence>
<evidence type="ECO:0000313" key="14">
    <source>
        <dbReference type="EMBL" id="KRK72910.1"/>
    </source>
</evidence>
<keyword evidence="7 12" id="KW-0067">ATP-binding</keyword>
<dbReference type="PRINTS" id="PR01243">
    <property type="entry name" value="NUCDPKINASE"/>
</dbReference>
<proteinExistence type="inferred from homology"/>
<keyword evidence="9" id="KW-0546">Nucleotide metabolism</keyword>
<dbReference type="GO" id="GO:0046872">
    <property type="term" value="F:metal ion binding"/>
    <property type="evidence" value="ECO:0007669"/>
    <property type="project" value="UniProtKB-KW"/>
</dbReference>
<comment type="cofactor">
    <cofactor evidence="1">
        <name>Mg(2+)</name>
        <dbReference type="ChEBI" id="CHEBI:18420"/>
    </cofactor>
</comment>
<gene>
    <name evidence="14" type="ORF">FD02_GL001330</name>
</gene>
<feature type="binding site" evidence="10">
    <location>
        <position position="58"/>
    </location>
    <ligand>
        <name>ATP</name>
        <dbReference type="ChEBI" id="CHEBI:30616"/>
    </ligand>
</feature>
<evidence type="ECO:0000256" key="9">
    <source>
        <dbReference type="ARBA" id="ARBA00023080"/>
    </source>
</evidence>
<evidence type="ECO:0000256" key="4">
    <source>
        <dbReference type="ARBA" id="ARBA00022723"/>
    </source>
</evidence>
<keyword evidence="6 12" id="KW-0418">Kinase</keyword>
<dbReference type="FunFam" id="3.30.70.141:FF:000017">
    <property type="entry name" value="Nucleoside diphosphate kinase"/>
    <property type="match status" value="1"/>
</dbReference>
<feature type="active site" description="Pros-phosphohistidine intermediate" evidence="10">
    <location>
        <position position="116"/>
    </location>
</feature>
<comment type="caution">
    <text evidence="14">The sequence shown here is derived from an EMBL/GenBank/DDBJ whole genome shotgun (WGS) entry which is preliminary data.</text>
</comment>
<name>A0A0R1JNI0_9LACO</name>
<evidence type="ECO:0000256" key="7">
    <source>
        <dbReference type="ARBA" id="ARBA00022840"/>
    </source>
</evidence>
<dbReference type="InterPro" id="IPR001564">
    <property type="entry name" value="Nucleoside_diP_kinase"/>
</dbReference>
<protein>
    <recommendedName>
        <fullName evidence="12">Nucleoside diphosphate kinase</fullName>
        <ecNumber evidence="12">2.7.4.6</ecNumber>
    </recommendedName>
</protein>
<feature type="binding site" evidence="10">
    <location>
        <position position="113"/>
    </location>
    <ligand>
        <name>ATP</name>
        <dbReference type="ChEBI" id="CHEBI:30616"/>
    </ligand>
</feature>
<keyword evidence="15" id="KW-1185">Reference proteome</keyword>
<dbReference type="GO" id="GO:0004550">
    <property type="term" value="F:nucleoside diphosphate kinase activity"/>
    <property type="evidence" value="ECO:0007669"/>
    <property type="project" value="UniProtKB-EC"/>
</dbReference>
<keyword evidence="5 12" id="KW-0547">Nucleotide-binding</keyword>
<evidence type="ECO:0000256" key="12">
    <source>
        <dbReference type="RuleBase" id="RU004013"/>
    </source>
</evidence>
<dbReference type="CDD" id="cd04413">
    <property type="entry name" value="NDPk_I"/>
    <property type="match status" value="1"/>
</dbReference>
<feature type="binding site" evidence="10">
    <location>
        <position position="10"/>
    </location>
    <ligand>
        <name>ATP</name>
        <dbReference type="ChEBI" id="CHEBI:30616"/>
    </ligand>
</feature>